<keyword evidence="4" id="KW-1185">Reference proteome</keyword>
<proteinExistence type="inferred from homology"/>
<dbReference type="Gene3D" id="3.90.1200.10">
    <property type="match status" value="1"/>
</dbReference>
<evidence type="ECO:0000259" key="2">
    <source>
        <dbReference type="Pfam" id="PF01636"/>
    </source>
</evidence>
<reference evidence="3 4" key="1">
    <citation type="submission" date="2021-03" db="EMBL/GenBank/DDBJ databases">
        <title>Genomic Encyclopedia of Type Strains, Phase IV (KMG-IV): sequencing the most valuable type-strain genomes for metagenomic binning, comparative biology and taxonomic classification.</title>
        <authorList>
            <person name="Goeker M."/>
        </authorList>
    </citation>
    <scope>NUCLEOTIDE SEQUENCE [LARGE SCALE GENOMIC DNA]</scope>
    <source>
        <strain evidence="3 4">DSM 14349</strain>
    </source>
</reference>
<evidence type="ECO:0000313" key="3">
    <source>
        <dbReference type="EMBL" id="MBP1905777.1"/>
    </source>
</evidence>
<comment type="similarity">
    <text evidence="1">Belongs to the pseudomonas-type ThrB family.</text>
</comment>
<dbReference type="GO" id="GO:0016301">
    <property type="term" value="F:kinase activity"/>
    <property type="evidence" value="ECO:0007669"/>
    <property type="project" value="UniProtKB-KW"/>
</dbReference>
<dbReference type="InterPro" id="IPR002575">
    <property type="entry name" value="Aminoglycoside_PTrfase"/>
</dbReference>
<evidence type="ECO:0000256" key="1">
    <source>
        <dbReference type="ARBA" id="ARBA00038240"/>
    </source>
</evidence>
<dbReference type="EMBL" id="JAGGKG010000010">
    <property type="protein sequence ID" value="MBP1905777.1"/>
    <property type="molecule type" value="Genomic_DNA"/>
</dbReference>
<dbReference type="SUPFAM" id="SSF56112">
    <property type="entry name" value="Protein kinase-like (PK-like)"/>
    <property type="match status" value="1"/>
</dbReference>
<dbReference type="Proteomes" id="UP001519272">
    <property type="component" value="Unassembled WGS sequence"/>
</dbReference>
<evidence type="ECO:0000313" key="4">
    <source>
        <dbReference type="Proteomes" id="UP001519272"/>
    </source>
</evidence>
<sequence length="319" mass="38102">MINDEEILSELNNNHLTKFDNIVFTRDGGSLSYIVYSNGQRFFLKIIRPEFLDTALQSVDIQLYLYQNEIPVPKIIFTKDDKPYISMEYEHGKHLYILYEYVEGHEPDINNDAEKIGCLIGKFHRTMQNYTGELVTRNKPYFIDRYIEILRRKNYPNEKLKTYIEYGDFLWEKVKDLPYGYCHGDLNRGNLHQTSEGDLYLLDFDTSCRAFPMYDIMMVCNCTDYFNYDENGFKETRKIFDRFLFGYLQHHTLSKSEWFAFNHLVSILHYQLQATIIEIYGLDCVDEKFIDNQLNWLLKWKKQSEVELSVPESVEKQLK</sequence>
<dbReference type="InterPro" id="IPR011009">
    <property type="entry name" value="Kinase-like_dom_sf"/>
</dbReference>
<feature type="domain" description="Aminoglycoside phosphotransferase" evidence="2">
    <location>
        <begin position="33"/>
        <end position="225"/>
    </location>
</feature>
<comment type="caution">
    <text evidence="3">The sequence shown here is derived from an EMBL/GenBank/DDBJ whole genome shotgun (WGS) entry which is preliminary data.</text>
</comment>
<protein>
    <submittedName>
        <fullName evidence="3">Ser/Thr protein kinase RdoA (MazF antagonist)</fullName>
    </submittedName>
</protein>
<organism evidence="3 4">
    <name type="scientific">Paenibacillus turicensis</name>
    <dbReference type="NCBI Taxonomy" id="160487"/>
    <lineage>
        <taxon>Bacteria</taxon>
        <taxon>Bacillati</taxon>
        <taxon>Bacillota</taxon>
        <taxon>Bacilli</taxon>
        <taxon>Bacillales</taxon>
        <taxon>Paenibacillaceae</taxon>
        <taxon>Paenibacillus</taxon>
    </lineage>
</organism>
<keyword evidence="3" id="KW-0808">Transferase</keyword>
<dbReference type="PANTHER" id="PTHR21064:SF6">
    <property type="entry name" value="AMINOGLYCOSIDE PHOSPHOTRANSFERASE DOMAIN-CONTAINING PROTEIN"/>
    <property type="match status" value="1"/>
</dbReference>
<dbReference type="Gene3D" id="3.30.200.20">
    <property type="entry name" value="Phosphorylase Kinase, domain 1"/>
    <property type="match status" value="1"/>
</dbReference>
<dbReference type="Pfam" id="PF01636">
    <property type="entry name" value="APH"/>
    <property type="match status" value="1"/>
</dbReference>
<dbReference type="RefSeq" id="WP_210089393.1">
    <property type="nucleotide sequence ID" value="NZ_JAGGKG010000010.1"/>
</dbReference>
<dbReference type="PANTHER" id="PTHR21064">
    <property type="entry name" value="AMINOGLYCOSIDE PHOSPHOTRANSFERASE DOMAIN-CONTAINING PROTEIN-RELATED"/>
    <property type="match status" value="1"/>
</dbReference>
<gene>
    <name evidence="3" type="ORF">J2Z32_002425</name>
</gene>
<name>A0ABS4FT70_9BACL</name>
<accession>A0ABS4FT70</accession>
<dbReference type="InterPro" id="IPR050249">
    <property type="entry name" value="Pseudomonas-type_ThrB"/>
</dbReference>
<keyword evidence="3" id="KW-0418">Kinase</keyword>